<organism evidence="7 8">
    <name type="scientific">Salimicrobium flavidum</name>
    <dbReference type="NCBI Taxonomy" id="570947"/>
    <lineage>
        <taxon>Bacteria</taxon>
        <taxon>Bacillati</taxon>
        <taxon>Bacillota</taxon>
        <taxon>Bacilli</taxon>
        <taxon>Bacillales</taxon>
        <taxon>Bacillaceae</taxon>
        <taxon>Salimicrobium</taxon>
    </lineage>
</organism>
<dbReference type="GO" id="GO:0051287">
    <property type="term" value="F:NAD binding"/>
    <property type="evidence" value="ECO:0007669"/>
    <property type="project" value="InterPro"/>
</dbReference>
<dbReference type="PANTHER" id="PTHR22981:SF7">
    <property type="entry name" value="3-HYDROXYISOBUTYRATE DEHYDROGENASE, MITOCHONDRIAL"/>
    <property type="match status" value="1"/>
</dbReference>
<dbReference type="InterPro" id="IPR013328">
    <property type="entry name" value="6PGD_dom2"/>
</dbReference>
<dbReference type="GO" id="GO:0050661">
    <property type="term" value="F:NADP binding"/>
    <property type="evidence" value="ECO:0007669"/>
    <property type="project" value="InterPro"/>
</dbReference>
<gene>
    <name evidence="7" type="ORF">SAMN05421687_11150</name>
</gene>
<dbReference type="Gene3D" id="1.10.1040.10">
    <property type="entry name" value="N-(1-d-carboxylethyl)-l-norvaline Dehydrogenase, domain 2"/>
    <property type="match status" value="1"/>
</dbReference>
<evidence type="ECO:0000259" key="6">
    <source>
        <dbReference type="Pfam" id="PF14833"/>
    </source>
</evidence>
<dbReference type="Proteomes" id="UP000187608">
    <property type="component" value="Unassembled WGS sequence"/>
</dbReference>
<proteinExistence type="inferred from homology"/>
<dbReference type="OrthoDB" id="9786703at2"/>
<keyword evidence="3" id="KW-0520">NAD</keyword>
<reference evidence="8" key="1">
    <citation type="submission" date="2017-01" db="EMBL/GenBank/DDBJ databases">
        <authorList>
            <person name="Varghese N."/>
            <person name="Submissions S."/>
        </authorList>
    </citation>
    <scope>NUCLEOTIDE SEQUENCE [LARGE SCALE GENOMIC DNA]</scope>
    <source>
        <strain evidence="8">DSM 23127</strain>
    </source>
</reference>
<dbReference type="AlphaFoldDB" id="A0A1N7KG83"/>
<dbReference type="EMBL" id="FTOC01000011">
    <property type="protein sequence ID" value="SIS60585.1"/>
    <property type="molecule type" value="Genomic_DNA"/>
</dbReference>
<dbReference type="STRING" id="570947.SAMN05421687_11150"/>
<dbReference type="Pfam" id="PF14833">
    <property type="entry name" value="NAD_binding_11"/>
    <property type="match status" value="1"/>
</dbReference>
<accession>A0A1N7KG83</accession>
<dbReference type="InterPro" id="IPR036291">
    <property type="entry name" value="NAD(P)-bd_dom_sf"/>
</dbReference>
<evidence type="ECO:0000256" key="4">
    <source>
        <dbReference type="PIRSR" id="PIRSR000103-1"/>
    </source>
</evidence>
<protein>
    <submittedName>
        <fullName evidence="7">3-hydroxyisobutyrate dehydrogenase</fullName>
    </submittedName>
</protein>
<evidence type="ECO:0000259" key="5">
    <source>
        <dbReference type="Pfam" id="PF03446"/>
    </source>
</evidence>
<dbReference type="PANTHER" id="PTHR22981">
    <property type="entry name" value="3-HYDROXYISOBUTYRATE DEHYDROGENASE-RELATED"/>
    <property type="match status" value="1"/>
</dbReference>
<dbReference type="SUPFAM" id="SSF51735">
    <property type="entry name" value="NAD(P)-binding Rossmann-fold domains"/>
    <property type="match status" value="1"/>
</dbReference>
<feature type="domain" description="3-hydroxyisobutyrate dehydrogenase-like NAD-binding" evidence="6">
    <location>
        <begin position="169"/>
        <end position="271"/>
    </location>
</feature>
<dbReference type="GO" id="GO:0016616">
    <property type="term" value="F:oxidoreductase activity, acting on the CH-OH group of donors, NAD or NADP as acceptor"/>
    <property type="evidence" value="ECO:0007669"/>
    <property type="project" value="TreeGrafter"/>
</dbReference>
<dbReference type="InterPro" id="IPR015815">
    <property type="entry name" value="HIBADH-related"/>
</dbReference>
<dbReference type="InterPro" id="IPR006115">
    <property type="entry name" value="6PGDH_NADP-bd"/>
</dbReference>
<evidence type="ECO:0000256" key="2">
    <source>
        <dbReference type="ARBA" id="ARBA00023002"/>
    </source>
</evidence>
<evidence type="ECO:0000313" key="8">
    <source>
        <dbReference type="Proteomes" id="UP000187608"/>
    </source>
</evidence>
<dbReference type="SUPFAM" id="SSF48179">
    <property type="entry name" value="6-phosphogluconate dehydrogenase C-terminal domain-like"/>
    <property type="match status" value="1"/>
</dbReference>
<dbReference type="InterPro" id="IPR008927">
    <property type="entry name" value="6-PGluconate_DH-like_C_sf"/>
</dbReference>
<evidence type="ECO:0000256" key="3">
    <source>
        <dbReference type="ARBA" id="ARBA00023027"/>
    </source>
</evidence>
<dbReference type="Gene3D" id="3.40.50.720">
    <property type="entry name" value="NAD(P)-binding Rossmann-like Domain"/>
    <property type="match status" value="1"/>
</dbReference>
<keyword evidence="2" id="KW-0560">Oxidoreductase</keyword>
<dbReference type="InterPro" id="IPR029154">
    <property type="entry name" value="HIBADH-like_NADP-bd"/>
</dbReference>
<sequence>MNKRVGVAGLGAMGFQVAITLKKAGFEIIGYDAFQGVYEKAEAEGITMVYSMKEMAEKVDEAIISMVRNYEQNIDIIFGDGGLSDAEQAGKTIIVMSTLDPESMRQLSEKVREESDMNIVDAGLSGGVAGAESGTLSIMTSGPEKIVKSLQPIFDVIGSETFYYGEDPGNSQAAKLINNMVLGINVNAVAEGLELAKKYDLPQEELLKLLQASTGDSWVVRNWDTVSEWTTDATLSILQKDLTAAYKEGINNDVSLPLNALASTRLFEAMRERKKS</sequence>
<dbReference type="PIRSF" id="PIRSF000103">
    <property type="entry name" value="HIBADH"/>
    <property type="match status" value="1"/>
</dbReference>
<keyword evidence="8" id="KW-1185">Reference proteome</keyword>
<feature type="domain" description="6-phosphogluconate dehydrogenase NADP-binding" evidence="5">
    <location>
        <begin position="4"/>
        <end position="165"/>
    </location>
</feature>
<name>A0A1N7KG83_9BACI</name>
<feature type="active site" evidence="4">
    <location>
        <position position="175"/>
    </location>
</feature>
<evidence type="ECO:0000313" key="7">
    <source>
        <dbReference type="EMBL" id="SIS60585.1"/>
    </source>
</evidence>
<dbReference type="Pfam" id="PF03446">
    <property type="entry name" value="NAD_binding_2"/>
    <property type="match status" value="1"/>
</dbReference>
<evidence type="ECO:0000256" key="1">
    <source>
        <dbReference type="ARBA" id="ARBA00009080"/>
    </source>
</evidence>
<comment type="similarity">
    <text evidence="1">Belongs to the HIBADH-related family.</text>
</comment>